<dbReference type="RefSeq" id="WP_344091989.1">
    <property type="nucleotide sequence ID" value="NZ_BAAAOG010000001.1"/>
</dbReference>
<feature type="binding site" evidence="8">
    <location>
        <position position="384"/>
    </location>
    <ligand>
        <name>Zn(2+)</name>
        <dbReference type="ChEBI" id="CHEBI:29105"/>
        <label>1</label>
    </ligand>
</feature>
<keyword evidence="5 8" id="KW-0862">Zinc</keyword>
<keyword evidence="1 8" id="KW-0639">Primosome</keyword>
<evidence type="ECO:0000256" key="4">
    <source>
        <dbReference type="ARBA" id="ARBA00022741"/>
    </source>
</evidence>
<comment type="caution">
    <text evidence="10">The sequence shown here is derived from an EMBL/GenBank/DDBJ whole genome shotgun (WGS) entry which is preliminary data.</text>
</comment>
<keyword evidence="7 8" id="KW-0238">DNA-binding</keyword>
<evidence type="ECO:0000256" key="2">
    <source>
        <dbReference type="ARBA" id="ARBA00022705"/>
    </source>
</evidence>
<evidence type="ECO:0000256" key="3">
    <source>
        <dbReference type="ARBA" id="ARBA00022723"/>
    </source>
</evidence>
<evidence type="ECO:0000259" key="9">
    <source>
        <dbReference type="Pfam" id="PF17764"/>
    </source>
</evidence>
<evidence type="ECO:0000313" key="11">
    <source>
        <dbReference type="Proteomes" id="UP001499933"/>
    </source>
</evidence>
<dbReference type="HAMAP" id="MF_00983">
    <property type="entry name" value="PriA"/>
    <property type="match status" value="1"/>
</dbReference>
<sequence>MTSPRVARVLIDSPLPQLDRLFDYAIPDAFVEAAQPGVRVKVPLRSAGRMIEGYIVEVGDPDASDRPLSELDSVVSPVPVLPPGLHTLARRAADRAAGSASDILRLAIPKRMVRAERAWLAAPPPVAPDVPADARSWATAVLASYPGLGDGIARGRRLVIDAPPSTTPLPDATTVGMWAVVLAAAAVQTLAAGRSAILVVPDHRDLGQVEAALAGRVPADAVIRDDSRQSSPVRYAAFLRTLSPAPCIVIGNRSAVYAPVHRLGLVAIWDDGDPLLAEPLSPGVHARDVALLRQELDGMALLFAGHTRTTDVERLVGVGWVREVAAARRASPKVVLSATREGESRGARVPSAAFAAARDALANGPVLVQVARPGYAPVLVCAECRHPARCPHCGGPLRAPRPGAVPECAWCGRTAPGWVCPDCGSNRLRMASAGSERTAEELGRAFPGTRVIVADGKHPITEVDGRPALVVATRGAEPVAAGGYRAVILLDADRMLLADDLRIGESCLRWWSNAAALAAAGAPVHLVGVAGPVARALATWTQPAYARAELADRTPLRMPPTVRVAALEGDARSVSSAVAALREAVPALDEDAVLGPLDREGAVRALVRFDFASGAKVTDTLRASVISQALKARRAKGRPAGPRNTLRVRVDLPDLDL</sequence>
<feature type="binding site" evidence="8">
    <location>
        <position position="423"/>
    </location>
    <ligand>
        <name>Zn(2+)</name>
        <dbReference type="ChEBI" id="CHEBI:29105"/>
        <label>1</label>
    </ligand>
</feature>
<reference evidence="10 11" key="1">
    <citation type="journal article" date="2019" name="Int. J. Syst. Evol. Microbiol.">
        <title>The Global Catalogue of Microorganisms (GCM) 10K type strain sequencing project: providing services to taxonomists for standard genome sequencing and annotation.</title>
        <authorList>
            <consortium name="The Broad Institute Genomics Platform"/>
            <consortium name="The Broad Institute Genome Sequencing Center for Infectious Disease"/>
            <person name="Wu L."/>
            <person name="Ma J."/>
        </authorList>
    </citation>
    <scope>NUCLEOTIDE SEQUENCE [LARGE SCALE GENOMIC DNA]</scope>
    <source>
        <strain evidence="10 11">JCM 14901</strain>
    </source>
</reference>
<evidence type="ECO:0000256" key="6">
    <source>
        <dbReference type="ARBA" id="ARBA00022840"/>
    </source>
</evidence>
<dbReference type="PANTHER" id="PTHR30580:SF0">
    <property type="entry name" value="PRIMOSOMAL PROTEIN N"/>
    <property type="match status" value="1"/>
</dbReference>
<keyword evidence="3 8" id="KW-0479">Metal-binding</keyword>
<proteinExistence type="inferred from homology"/>
<dbReference type="Gene3D" id="3.40.50.300">
    <property type="entry name" value="P-loop containing nucleotide triphosphate hydrolases"/>
    <property type="match status" value="1"/>
</dbReference>
<evidence type="ECO:0000256" key="7">
    <source>
        <dbReference type="ARBA" id="ARBA00023125"/>
    </source>
</evidence>
<feature type="binding site" evidence="8">
    <location>
        <position position="411"/>
    </location>
    <ligand>
        <name>Zn(2+)</name>
        <dbReference type="ChEBI" id="CHEBI:29105"/>
        <label>2</label>
    </ligand>
</feature>
<keyword evidence="11" id="KW-1185">Reference proteome</keyword>
<dbReference type="InterPro" id="IPR027417">
    <property type="entry name" value="P-loop_NTPase"/>
</dbReference>
<evidence type="ECO:0000256" key="1">
    <source>
        <dbReference type="ARBA" id="ARBA00022515"/>
    </source>
</evidence>
<feature type="binding site" evidence="8">
    <location>
        <position position="381"/>
    </location>
    <ligand>
        <name>Zn(2+)</name>
        <dbReference type="ChEBI" id="CHEBI:29105"/>
        <label>1</label>
    </ligand>
</feature>
<comment type="cofactor">
    <cofactor evidence="8">
        <name>Zn(2+)</name>
        <dbReference type="ChEBI" id="CHEBI:29105"/>
    </cofactor>
    <text evidence="8">Binds 2 zinc ions per subunit.</text>
</comment>
<gene>
    <name evidence="8" type="primary">priA</name>
    <name evidence="10" type="ORF">GCM10009776_10870</name>
</gene>
<keyword evidence="2 8" id="KW-0235">DNA replication</keyword>
<feature type="binding site" evidence="8">
    <location>
        <position position="408"/>
    </location>
    <ligand>
        <name>Zn(2+)</name>
        <dbReference type="ChEBI" id="CHEBI:29105"/>
        <label>2</label>
    </ligand>
</feature>
<evidence type="ECO:0000256" key="5">
    <source>
        <dbReference type="ARBA" id="ARBA00022833"/>
    </source>
</evidence>
<dbReference type="PANTHER" id="PTHR30580">
    <property type="entry name" value="PRIMOSOMAL PROTEIN N"/>
    <property type="match status" value="1"/>
</dbReference>
<comment type="similarity">
    <text evidence="8">Belongs to the helicase family. PriA subfamily.</text>
</comment>
<feature type="domain" description="Primosomal protein N' 3' DNA-binding" evidence="9">
    <location>
        <begin position="8"/>
        <end position="109"/>
    </location>
</feature>
<evidence type="ECO:0000313" key="10">
    <source>
        <dbReference type="EMBL" id="GAA1950648.1"/>
    </source>
</evidence>
<dbReference type="Pfam" id="PF17764">
    <property type="entry name" value="PriA_3primeBD"/>
    <property type="match status" value="1"/>
</dbReference>
<feature type="binding site" evidence="8">
    <location>
        <position position="420"/>
    </location>
    <ligand>
        <name>Zn(2+)</name>
        <dbReference type="ChEBI" id="CHEBI:29105"/>
        <label>1</label>
    </ligand>
</feature>
<dbReference type="Gene3D" id="3.40.1440.60">
    <property type="entry name" value="PriA, 3(prime) DNA-binding domain"/>
    <property type="match status" value="1"/>
</dbReference>
<protein>
    <recommendedName>
        <fullName evidence="8">Probable replication restart protein PriA</fullName>
    </recommendedName>
    <alternativeName>
        <fullName evidence="8">Putative ATP-dependent DNA helicase PriA</fullName>
    </alternativeName>
</protein>
<keyword evidence="4 8" id="KW-0547">Nucleotide-binding</keyword>
<comment type="function">
    <text evidence="8">Initiates the restart of stalled replication forks, which reloads the replicative helicase on sites other than the origin of replication. Recognizes and binds to abandoned replication forks and remodels them to uncover a helicase loading site. Promotes assembly of the primosome at these replication forks.</text>
</comment>
<comment type="caution">
    <text evidence="8">As this protein does not have any detectable helicase domains, it probably does not have helicase activity.</text>
</comment>
<keyword evidence="6 8" id="KW-0067">ATP-binding</keyword>
<dbReference type="Proteomes" id="UP001499933">
    <property type="component" value="Unassembled WGS sequence"/>
</dbReference>
<evidence type="ECO:0000256" key="8">
    <source>
        <dbReference type="HAMAP-Rule" id="MF_00983"/>
    </source>
</evidence>
<feature type="binding site" evidence="8">
    <location>
        <position position="393"/>
    </location>
    <ligand>
        <name>Zn(2+)</name>
        <dbReference type="ChEBI" id="CHEBI:29105"/>
        <label>2</label>
    </ligand>
</feature>
<dbReference type="EMBL" id="BAAAOG010000001">
    <property type="protein sequence ID" value="GAA1950648.1"/>
    <property type="molecule type" value="Genomic_DNA"/>
</dbReference>
<organism evidence="10 11">
    <name type="scientific">Microbacterium deminutum</name>
    <dbReference type="NCBI Taxonomy" id="344164"/>
    <lineage>
        <taxon>Bacteria</taxon>
        <taxon>Bacillati</taxon>
        <taxon>Actinomycetota</taxon>
        <taxon>Actinomycetes</taxon>
        <taxon>Micrococcales</taxon>
        <taxon>Microbacteriaceae</taxon>
        <taxon>Microbacterium</taxon>
    </lineage>
</organism>
<comment type="subunit">
    <text evidence="8">Component of the replication restart primosome.</text>
</comment>
<accession>A0ABN2QEB6</accession>
<feature type="binding site" evidence="8">
    <location>
        <position position="390"/>
    </location>
    <ligand>
        <name>Zn(2+)</name>
        <dbReference type="ChEBI" id="CHEBI:29105"/>
        <label>2</label>
    </ligand>
</feature>
<name>A0ABN2QEB6_9MICO</name>
<dbReference type="InterPro" id="IPR041222">
    <property type="entry name" value="PriA_3primeBD"/>
</dbReference>
<dbReference type="InterPro" id="IPR005259">
    <property type="entry name" value="PriA"/>
</dbReference>
<dbReference type="InterPro" id="IPR042115">
    <property type="entry name" value="PriA_3primeBD_sf"/>
</dbReference>